<dbReference type="Pfam" id="PF21117">
    <property type="entry name" value="MRB1590_C"/>
    <property type="match status" value="1"/>
</dbReference>
<feature type="domain" description="MRB1590-like C-terminal" evidence="4">
    <location>
        <begin position="473"/>
        <end position="573"/>
    </location>
</feature>
<keyword evidence="6" id="KW-1185">Reference proteome</keyword>
<feature type="domain" description="ATPase of the ABC class C-terminal" evidence="2">
    <location>
        <begin position="174"/>
        <end position="446"/>
    </location>
</feature>
<dbReference type="RefSeq" id="WP_318751094.1">
    <property type="nucleotide sequence ID" value="NZ_CP132508.1"/>
</dbReference>
<protein>
    <submittedName>
        <fullName evidence="5">ABC-ATPase domain-containing protein</fullName>
    </submittedName>
</protein>
<evidence type="ECO:0000256" key="1">
    <source>
        <dbReference type="SAM" id="MobiDB-lite"/>
    </source>
</evidence>
<feature type="region of interest" description="Disordered" evidence="1">
    <location>
        <begin position="442"/>
        <end position="462"/>
    </location>
</feature>
<dbReference type="Pfam" id="PF09818">
    <property type="entry name" value="ABC_ATPase"/>
    <property type="match status" value="1"/>
</dbReference>
<dbReference type="Proteomes" id="UP001304683">
    <property type="component" value="Chromosome"/>
</dbReference>
<gene>
    <name evidence="5" type="ORF">Q5761_02665</name>
</gene>
<sequence length="589" mass="64293">MRATVTRTRDDLRQILGRIDGRGYPAYKDIAGSYDFGSFVLAIDHVQGDPFAAPSRLRIIMAPARMQLPDWAAATPLRRTATADWLLRRFHRAAGAAAARRGSGKSGLITVDRPGQEILPRTACVVHPHRVEVRFFAGLPAAGRRILGRQAIEMLCQDVPRLVETALVLKPGDHRDLERHVAVAEDQAALREALAEHGLVAFVGDGAILPRESGVSDRPLRGPRVIPFTAPDSLAVELDTPHRGKVRGLGIPRGVTLIVGGGYHGKSTLLRALARGVYDHIPGDGRELVVTDPTAVKIRAEDGRRIEQVDISPFIRNLPFDADTRRFSTDEASGSTSQAANIMEALELGARVLLIDEDTSATNFMIRDRRMQALVSKDREPITPFIDRVRALFRDRGVSSILVVGGAGDYLDVADTVIRMDAYRAQDATAEAREVAARFPTGRIAEDPGPFPPVPQRVPLPASLDPRRGAKVKIRAHGTDEITFGVEEIDLSAVEQLVDPSQTRAVGAMIRYMTGRYLDGRRTLREALEALYAELDEHGLDRVSPFPTPAGDLALPRLFEVGAAINRLRSLRVEVRGPAVGEDSRGHTS</sequence>
<dbReference type="Pfam" id="PF20446">
    <property type="entry name" value="ABC_N"/>
    <property type="match status" value="1"/>
</dbReference>
<evidence type="ECO:0000313" key="6">
    <source>
        <dbReference type="Proteomes" id="UP001304683"/>
    </source>
</evidence>
<dbReference type="InterPro" id="IPR019195">
    <property type="entry name" value="ABC_ATPase_put"/>
</dbReference>
<evidence type="ECO:0000259" key="2">
    <source>
        <dbReference type="Pfam" id="PF09818"/>
    </source>
</evidence>
<feature type="domain" description="ATPase of the ABC class N-terminal" evidence="3">
    <location>
        <begin position="10"/>
        <end position="168"/>
    </location>
</feature>
<evidence type="ECO:0000259" key="3">
    <source>
        <dbReference type="Pfam" id="PF20446"/>
    </source>
</evidence>
<evidence type="ECO:0000259" key="4">
    <source>
        <dbReference type="Pfam" id="PF21117"/>
    </source>
</evidence>
<feature type="compositionally biased region" description="Pro residues" evidence="1">
    <location>
        <begin position="449"/>
        <end position="458"/>
    </location>
</feature>
<dbReference type="PANTHER" id="PTHR38149:SF1">
    <property type="entry name" value="ATPASE"/>
    <property type="match status" value="1"/>
</dbReference>
<name>A0ABZ0QQ24_9FIRM</name>
<dbReference type="SUPFAM" id="SSF52540">
    <property type="entry name" value="P-loop containing nucleoside triphosphate hydrolases"/>
    <property type="match status" value="1"/>
</dbReference>
<dbReference type="CDD" id="cd00267">
    <property type="entry name" value="ABC_ATPase"/>
    <property type="match status" value="1"/>
</dbReference>
<dbReference type="Gene3D" id="3.40.50.300">
    <property type="entry name" value="P-loop containing nucleotide triphosphate hydrolases"/>
    <property type="match status" value="1"/>
</dbReference>
<dbReference type="InterPro" id="IPR027417">
    <property type="entry name" value="P-loop_NTPase"/>
</dbReference>
<reference evidence="5 6" key="1">
    <citation type="submission" date="2023-08" db="EMBL/GenBank/DDBJ databases">
        <title>Genome sequence of Thermaerobacter compostii strain Ins1, a spore-forming filamentous bacterium isolated from a deep geothermal reservoir.</title>
        <authorList>
            <person name="Bregnard D."/>
            <person name="Gonzalez D."/>
            <person name="Junier P."/>
        </authorList>
    </citation>
    <scope>NUCLEOTIDE SEQUENCE [LARGE SCALE GENOMIC DNA]</scope>
    <source>
        <strain evidence="5 6">Ins1</strain>
    </source>
</reference>
<accession>A0ABZ0QQ24</accession>
<proteinExistence type="predicted"/>
<dbReference type="EMBL" id="CP132508">
    <property type="protein sequence ID" value="WPD19590.1"/>
    <property type="molecule type" value="Genomic_DNA"/>
</dbReference>
<dbReference type="PANTHER" id="PTHR38149">
    <property type="entry name" value="ATPASE"/>
    <property type="match status" value="1"/>
</dbReference>
<dbReference type="InterPro" id="IPR046834">
    <property type="entry name" value="ABC_ATPase_C"/>
</dbReference>
<dbReference type="InterPro" id="IPR049069">
    <property type="entry name" value="MRB1590-like_C"/>
</dbReference>
<dbReference type="InterPro" id="IPR046833">
    <property type="entry name" value="ABC_N"/>
</dbReference>
<organism evidence="5 6">
    <name type="scientific">Thermaerobacter composti</name>
    <dbReference type="NCBI Taxonomy" id="554949"/>
    <lineage>
        <taxon>Bacteria</taxon>
        <taxon>Bacillati</taxon>
        <taxon>Bacillota</taxon>
        <taxon>Clostridia</taxon>
        <taxon>Eubacteriales</taxon>
        <taxon>Clostridiales Family XVII. Incertae Sedis</taxon>
        <taxon>Thermaerobacter</taxon>
    </lineage>
</organism>
<evidence type="ECO:0000313" key="5">
    <source>
        <dbReference type="EMBL" id="WPD19590.1"/>
    </source>
</evidence>